<reference evidence="9" key="1">
    <citation type="submission" date="2020-06" db="EMBL/GenBank/DDBJ databases">
        <authorList>
            <person name="Li T."/>
            <person name="Hu X."/>
            <person name="Zhang T."/>
            <person name="Song X."/>
            <person name="Zhang H."/>
            <person name="Dai N."/>
            <person name="Sheng W."/>
            <person name="Hou X."/>
            <person name="Wei L."/>
        </authorList>
    </citation>
    <scope>NUCLEOTIDE SEQUENCE</scope>
    <source>
        <strain evidence="9">G01</strain>
        <tissue evidence="9">Leaf</tissue>
    </source>
</reference>
<comment type="caution">
    <text evidence="9">The sequence shown here is derived from an EMBL/GenBank/DDBJ whole genome shotgun (WGS) entry which is preliminary data.</text>
</comment>
<feature type="region of interest" description="Disordered" evidence="8">
    <location>
        <begin position="75"/>
        <end position="98"/>
    </location>
</feature>
<dbReference type="GO" id="GO:0042802">
    <property type="term" value="F:identical protein binding"/>
    <property type="evidence" value="ECO:0007669"/>
    <property type="project" value="UniProtKB-ARBA"/>
</dbReference>
<dbReference type="PANTHER" id="PTHR12652:SF50">
    <property type="entry name" value="PEROXIN 11"/>
    <property type="match status" value="1"/>
</dbReference>
<proteinExistence type="inferred from homology"/>
<evidence type="ECO:0000256" key="3">
    <source>
        <dbReference type="ARBA" id="ARBA00008194"/>
    </source>
</evidence>
<keyword evidence="7" id="KW-0576">Peroxisome</keyword>
<comment type="function">
    <text evidence="1">Involved in peroxisomal proliferation. Promotes peroxisomal duplication, aggregation or elongation without fission.</text>
</comment>
<dbReference type="GO" id="GO:0005778">
    <property type="term" value="C:peroxisomal membrane"/>
    <property type="evidence" value="ECO:0007669"/>
    <property type="project" value="UniProtKB-SubCell"/>
</dbReference>
<organism evidence="9">
    <name type="scientific">Sesamum angustifolium</name>
    <dbReference type="NCBI Taxonomy" id="2727405"/>
    <lineage>
        <taxon>Eukaryota</taxon>
        <taxon>Viridiplantae</taxon>
        <taxon>Streptophyta</taxon>
        <taxon>Embryophyta</taxon>
        <taxon>Tracheophyta</taxon>
        <taxon>Spermatophyta</taxon>
        <taxon>Magnoliopsida</taxon>
        <taxon>eudicotyledons</taxon>
        <taxon>Gunneridae</taxon>
        <taxon>Pentapetalae</taxon>
        <taxon>asterids</taxon>
        <taxon>lamiids</taxon>
        <taxon>Lamiales</taxon>
        <taxon>Pedaliaceae</taxon>
        <taxon>Sesamum</taxon>
    </lineage>
</organism>
<evidence type="ECO:0000256" key="2">
    <source>
        <dbReference type="ARBA" id="ARBA00004585"/>
    </source>
</evidence>
<comment type="subunit">
    <text evidence="4">Homooligomer. Interacts with ARC5 and FIS1B on peroxisomes.</text>
</comment>
<accession>A0AAW2L618</accession>
<dbReference type="PANTHER" id="PTHR12652">
    <property type="entry name" value="PEROXISOMAL BIOGENESIS FACTOR 11"/>
    <property type="match status" value="1"/>
</dbReference>
<feature type="region of interest" description="Disordered" evidence="8">
    <location>
        <begin position="1"/>
        <end position="21"/>
    </location>
</feature>
<evidence type="ECO:0000256" key="7">
    <source>
        <dbReference type="ARBA" id="ARBA00023140"/>
    </source>
</evidence>
<dbReference type="GO" id="GO:0016559">
    <property type="term" value="P:peroxisome fission"/>
    <property type="evidence" value="ECO:0007669"/>
    <property type="project" value="InterPro"/>
</dbReference>
<dbReference type="GO" id="GO:0044375">
    <property type="term" value="P:regulation of peroxisome size"/>
    <property type="evidence" value="ECO:0007669"/>
    <property type="project" value="UniProtKB-ARBA"/>
</dbReference>
<dbReference type="EMBL" id="JACGWK010000015">
    <property type="protein sequence ID" value="KAL0314731.1"/>
    <property type="molecule type" value="Genomic_DNA"/>
</dbReference>
<evidence type="ECO:0000256" key="6">
    <source>
        <dbReference type="ARBA" id="ARBA00023136"/>
    </source>
</evidence>
<dbReference type="Pfam" id="PF05648">
    <property type="entry name" value="PEX11"/>
    <property type="match status" value="1"/>
</dbReference>
<keyword evidence="6" id="KW-0472">Membrane</keyword>
<evidence type="ECO:0000256" key="4">
    <source>
        <dbReference type="ARBA" id="ARBA00011340"/>
    </source>
</evidence>
<sequence>MLSSHPKSQPPSASTTVLPSPLFRLRTTGQWGHQHEIWAATGLVAHPYLGSSPPRSGDDVADPGLGSDVVITQRDADESATPDPKPQNPITPAKPTSKNQKDFLTHLEIYLAKRDGVDKLLKISRYATKIILASSLVAQEPLVTRLKSFESSVGVSRKAFRLGKFQDVNAPARPTSLLTPLRYRIRRGILFHRTVCVVGKSWINRQKAFALVAEMERLVRVCGLLWERELEGDRMRKIDEEERFW</sequence>
<dbReference type="InterPro" id="IPR008733">
    <property type="entry name" value="PEX11"/>
</dbReference>
<dbReference type="AlphaFoldDB" id="A0AAW2L618"/>
<evidence type="ECO:0000313" key="9">
    <source>
        <dbReference type="EMBL" id="KAL0314731.1"/>
    </source>
</evidence>
<evidence type="ECO:0000256" key="1">
    <source>
        <dbReference type="ARBA" id="ARBA00002503"/>
    </source>
</evidence>
<keyword evidence="5" id="KW-0962">Peroxisome biogenesis</keyword>
<evidence type="ECO:0000256" key="8">
    <source>
        <dbReference type="SAM" id="MobiDB-lite"/>
    </source>
</evidence>
<evidence type="ECO:0000256" key="5">
    <source>
        <dbReference type="ARBA" id="ARBA00022593"/>
    </source>
</evidence>
<reference evidence="9" key="2">
    <citation type="journal article" date="2024" name="Plant">
        <title>Genomic evolution and insights into agronomic trait innovations of Sesamum species.</title>
        <authorList>
            <person name="Miao H."/>
            <person name="Wang L."/>
            <person name="Qu L."/>
            <person name="Liu H."/>
            <person name="Sun Y."/>
            <person name="Le M."/>
            <person name="Wang Q."/>
            <person name="Wei S."/>
            <person name="Zheng Y."/>
            <person name="Lin W."/>
            <person name="Duan Y."/>
            <person name="Cao H."/>
            <person name="Xiong S."/>
            <person name="Wang X."/>
            <person name="Wei L."/>
            <person name="Li C."/>
            <person name="Ma Q."/>
            <person name="Ju M."/>
            <person name="Zhao R."/>
            <person name="Li G."/>
            <person name="Mu C."/>
            <person name="Tian Q."/>
            <person name="Mei H."/>
            <person name="Zhang T."/>
            <person name="Gao T."/>
            <person name="Zhang H."/>
        </authorList>
    </citation>
    <scope>NUCLEOTIDE SEQUENCE</scope>
    <source>
        <strain evidence="9">G01</strain>
    </source>
</reference>
<name>A0AAW2L618_9LAMI</name>
<protein>
    <submittedName>
        <fullName evidence="9">Peroxisomal membrane protein 11A</fullName>
    </submittedName>
</protein>
<gene>
    <name evidence="9" type="ORF">Sangu_2317500</name>
</gene>
<comment type="subcellular location">
    <subcellularLocation>
        <location evidence="2">Peroxisome membrane</location>
        <topology evidence="2">Multi-pass membrane protein</topology>
    </subcellularLocation>
</comment>
<comment type="similarity">
    <text evidence="3">Belongs to the peroxin-11 family.</text>
</comment>
<feature type="compositionally biased region" description="Polar residues" evidence="8">
    <location>
        <begin position="1"/>
        <end position="18"/>
    </location>
</feature>